<gene>
    <name evidence="2" type="ORF">ILUMI_02548</name>
</gene>
<evidence type="ECO:0000313" key="3">
    <source>
        <dbReference type="Proteomes" id="UP000801492"/>
    </source>
</evidence>
<keyword evidence="3" id="KW-1185">Reference proteome</keyword>
<sequence length="466" mass="54158">MFRQSDLTQDLKLDILHLKKELAAIREENQLLKVKIRKLQNEVNKRDKQIETLLDPRKSLFVRKVISERGASMIINLQELNFNLEKTLIEKECTIKRLQNDLQTKRLYSVKTADKKKYSSRQNENSNKCDINLPYYEQEQDNSEKSDCTKSVDFNLKSSSMCDTTEGTETFGLEADSLKRTGAVRRSISADRAHLYAHKLANNINHIRYTNNDTKAQYDGLPRDHLLSIIENLKNNRSNMLSPCTRKSGSPESDLERNELLCDTPHQEILQLQNYFMDMLSEVDQLKVTISSLQTEQDRTSNLLKQKDNNITRLAKEIKHLKRPKSEVRSPTVSRLCHNKKPLNLVNNKEKKKSQNIKSKVDNTEKVEKELNSCTYTKTEDTNLQKEFHHEVIQTRTISTQKVDDNTDCKCSQQLNTENTFLCTTCSQTITDEEEARREKFNTLMEHMLRKKADQYSGSLTCNLKE</sequence>
<evidence type="ECO:0000256" key="1">
    <source>
        <dbReference type="SAM" id="Coils"/>
    </source>
</evidence>
<proteinExistence type="predicted"/>
<feature type="coiled-coil region" evidence="1">
    <location>
        <begin position="8"/>
        <end position="49"/>
    </location>
</feature>
<protein>
    <submittedName>
        <fullName evidence="2">Uncharacterized protein</fullName>
    </submittedName>
</protein>
<dbReference type="OrthoDB" id="2136082at2759"/>
<reference evidence="2" key="1">
    <citation type="submission" date="2019-08" db="EMBL/GenBank/DDBJ databases">
        <title>The genome of the North American firefly Photinus pyralis.</title>
        <authorList>
            <consortium name="Photinus pyralis genome working group"/>
            <person name="Fallon T.R."/>
            <person name="Sander Lower S.E."/>
            <person name="Weng J.-K."/>
        </authorList>
    </citation>
    <scope>NUCLEOTIDE SEQUENCE</scope>
    <source>
        <strain evidence="2">TRF0915ILg1</strain>
        <tissue evidence="2">Whole body</tissue>
    </source>
</reference>
<dbReference type="EMBL" id="VTPC01000964">
    <property type="protein sequence ID" value="KAF2903641.1"/>
    <property type="molecule type" value="Genomic_DNA"/>
</dbReference>
<evidence type="ECO:0000313" key="2">
    <source>
        <dbReference type="EMBL" id="KAF2903641.1"/>
    </source>
</evidence>
<keyword evidence="1" id="KW-0175">Coiled coil</keyword>
<comment type="caution">
    <text evidence="2">The sequence shown here is derived from an EMBL/GenBank/DDBJ whole genome shotgun (WGS) entry which is preliminary data.</text>
</comment>
<dbReference type="AlphaFoldDB" id="A0A8K0DGA3"/>
<accession>A0A8K0DGA3</accession>
<dbReference type="Proteomes" id="UP000801492">
    <property type="component" value="Unassembled WGS sequence"/>
</dbReference>
<name>A0A8K0DGA3_IGNLU</name>
<organism evidence="2 3">
    <name type="scientific">Ignelater luminosus</name>
    <name type="common">Cucubano</name>
    <name type="synonym">Pyrophorus luminosus</name>
    <dbReference type="NCBI Taxonomy" id="2038154"/>
    <lineage>
        <taxon>Eukaryota</taxon>
        <taxon>Metazoa</taxon>
        <taxon>Ecdysozoa</taxon>
        <taxon>Arthropoda</taxon>
        <taxon>Hexapoda</taxon>
        <taxon>Insecta</taxon>
        <taxon>Pterygota</taxon>
        <taxon>Neoptera</taxon>
        <taxon>Endopterygota</taxon>
        <taxon>Coleoptera</taxon>
        <taxon>Polyphaga</taxon>
        <taxon>Elateriformia</taxon>
        <taxon>Elateroidea</taxon>
        <taxon>Elateridae</taxon>
        <taxon>Agrypninae</taxon>
        <taxon>Pyrophorini</taxon>
        <taxon>Ignelater</taxon>
    </lineage>
</organism>